<evidence type="ECO:0000256" key="1">
    <source>
        <dbReference type="ARBA" id="ARBA00023015"/>
    </source>
</evidence>
<sequence>MCFRAHIGKENKIFFARQGDCHLLNGINPKKHTMQDIEIIAAIKERDNAAFNIVYTFYYPMVEHFVKKNSGTSDDARDVFQEAILVLLDKIPKEEFELTSSLKTYIFSISSNIWLKRLREAHRTASSLTAPLTDDYLSELEQQEDSYIQANLIKRIFMRITKPCIKMLSSIFLSELKREILMRQLGYKNTHSFDNQKYKCLQQARKYSKENSL</sequence>
<keyword evidence="4" id="KW-0804">Transcription</keyword>
<dbReference type="PANTHER" id="PTHR43133">
    <property type="entry name" value="RNA POLYMERASE ECF-TYPE SIGMA FACTO"/>
    <property type="match status" value="1"/>
</dbReference>
<keyword evidence="3" id="KW-0238">DNA-binding</keyword>
<dbReference type="GO" id="GO:0016987">
    <property type="term" value="F:sigma factor activity"/>
    <property type="evidence" value="ECO:0007669"/>
    <property type="project" value="UniProtKB-KW"/>
</dbReference>
<keyword evidence="7" id="KW-1185">Reference proteome</keyword>
<dbReference type="AlphaFoldDB" id="A0AAE3QWD7"/>
<dbReference type="RefSeq" id="WP_314508804.1">
    <property type="nucleotide sequence ID" value="NZ_JASJOU010000001.1"/>
</dbReference>
<evidence type="ECO:0000256" key="4">
    <source>
        <dbReference type="ARBA" id="ARBA00023163"/>
    </source>
</evidence>
<proteinExistence type="predicted"/>
<dbReference type="GO" id="GO:0006352">
    <property type="term" value="P:DNA-templated transcription initiation"/>
    <property type="evidence" value="ECO:0007669"/>
    <property type="project" value="InterPro"/>
</dbReference>
<dbReference type="PANTHER" id="PTHR43133:SF8">
    <property type="entry name" value="RNA POLYMERASE SIGMA FACTOR HI_1459-RELATED"/>
    <property type="match status" value="1"/>
</dbReference>
<dbReference type="InterPro" id="IPR013325">
    <property type="entry name" value="RNA_pol_sigma_r2"/>
</dbReference>
<dbReference type="InterPro" id="IPR007627">
    <property type="entry name" value="RNA_pol_sigma70_r2"/>
</dbReference>
<dbReference type="Gene3D" id="1.10.1740.10">
    <property type="match status" value="1"/>
</dbReference>
<keyword evidence="2" id="KW-0731">Sigma factor</keyword>
<protein>
    <submittedName>
        <fullName evidence="6">RNA polymerase sigma factor</fullName>
    </submittedName>
</protein>
<dbReference type="InterPro" id="IPR039425">
    <property type="entry name" value="RNA_pol_sigma-70-like"/>
</dbReference>
<dbReference type="Pfam" id="PF04542">
    <property type="entry name" value="Sigma70_r2"/>
    <property type="match status" value="1"/>
</dbReference>
<keyword evidence="1" id="KW-0805">Transcription regulation</keyword>
<accession>A0AAE3QWD7</accession>
<evidence type="ECO:0000256" key="2">
    <source>
        <dbReference type="ARBA" id="ARBA00023082"/>
    </source>
</evidence>
<gene>
    <name evidence="6" type="ORF">QNI22_01370</name>
</gene>
<comment type="caution">
    <text evidence="6">The sequence shown here is derived from an EMBL/GenBank/DDBJ whole genome shotgun (WGS) entry which is preliminary data.</text>
</comment>
<reference evidence="6" key="1">
    <citation type="submission" date="2023-05" db="EMBL/GenBank/DDBJ databases">
        <authorList>
            <person name="Zhang X."/>
        </authorList>
    </citation>
    <scope>NUCLEOTIDE SEQUENCE</scope>
    <source>
        <strain evidence="6">BD1B2-1</strain>
    </source>
</reference>
<dbReference type="EMBL" id="JASJOU010000001">
    <property type="protein sequence ID" value="MDJ1499271.1"/>
    <property type="molecule type" value="Genomic_DNA"/>
</dbReference>
<dbReference type="SUPFAM" id="SSF88946">
    <property type="entry name" value="Sigma2 domain of RNA polymerase sigma factors"/>
    <property type="match status" value="1"/>
</dbReference>
<dbReference type="Proteomes" id="UP001232063">
    <property type="component" value="Unassembled WGS sequence"/>
</dbReference>
<organism evidence="6 7">
    <name type="scientific">Xanthocytophaga agilis</name>
    <dbReference type="NCBI Taxonomy" id="3048010"/>
    <lineage>
        <taxon>Bacteria</taxon>
        <taxon>Pseudomonadati</taxon>
        <taxon>Bacteroidota</taxon>
        <taxon>Cytophagia</taxon>
        <taxon>Cytophagales</taxon>
        <taxon>Rhodocytophagaceae</taxon>
        <taxon>Xanthocytophaga</taxon>
    </lineage>
</organism>
<evidence type="ECO:0000313" key="7">
    <source>
        <dbReference type="Proteomes" id="UP001232063"/>
    </source>
</evidence>
<evidence type="ECO:0000313" key="6">
    <source>
        <dbReference type="EMBL" id="MDJ1499271.1"/>
    </source>
</evidence>
<evidence type="ECO:0000259" key="5">
    <source>
        <dbReference type="Pfam" id="PF04542"/>
    </source>
</evidence>
<evidence type="ECO:0000256" key="3">
    <source>
        <dbReference type="ARBA" id="ARBA00023125"/>
    </source>
</evidence>
<dbReference type="GO" id="GO:0003677">
    <property type="term" value="F:DNA binding"/>
    <property type="evidence" value="ECO:0007669"/>
    <property type="project" value="UniProtKB-KW"/>
</dbReference>
<feature type="domain" description="RNA polymerase sigma-70 region 2" evidence="5">
    <location>
        <begin position="56"/>
        <end position="123"/>
    </location>
</feature>
<name>A0AAE3QWD7_9BACT</name>